<keyword evidence="4 6" id="KW-1133">Transmembrane helix</keyword>
<keyword evidence="3 6" id="KW-0812">Transmembrane</keyword>
<feature type="non-terminal residue" evidence="7">
    <location>
        <position position="1"/>
    </location>
</feature>
<dbReference type="GO" id="GO:0005886">
    <property type="term" value="C:plasma membrane"/>
    <property type="evidence" value="ECO:0007669"/>
    <property type="project" value="TreeGrafter"/>
</dbReference>
<accession>A0A392PNU8</accession>
<evidence type="ECO:0000313" key="8">
    <source>
        <dbReference type="Proteomes" id="UP000265520"/>
    </source>
</evidence>
<dbReference type="GO" id="GO:0015086">
    <property type="term" value="F:cadmium ion transmembrane transporter activity"/>
    <property type="evidence" value="ECO:0007669"/>
    <property type="project" value="TreeGrafter"/>
</dbReference>
<dbReference type="InterPro" id="IPR001046">
    <property type="entry name" value="NRAMP_fam"/>
</dbReference>
<evidence type="ECO:0000256" key="5">
    <source>
        <dbReference type="ARBA" id="ARBA00023136"/>
    </source>
</evidence>
<proteinExistence type="inferred from homology"/>
<dbReference type="GO" id="GO:0034755">
    <property type="term" value="P:iron ion transmembrane transport"/>
    <property type="evidence" value="ECO:0007669"/>
    <property type="project" value="TreeGrafter"/>
</dbReference>
<dbReference type="PANTHER" id="PTHR11706">
    <property type="entry name" value="SOLUTE CARRIER PROTEIN FAMILY 11 MEMBER"/>
    <property type="match status" value="1"/>
</dbReference>
<dbReference type="PANTHER" id="PTHR11706:SF75">
    <property type="entry name" value="ETHYLENE-INSENSITIVE PROTEIN 2"/>
    <property type="match status" value="1"/>
</dbReference>
<sequence length="176" mass="19364">WHKGPKNISKDALCHNHFLAILCVFSGLYLANNMLMTTSANEFYSTGPVLLTFQDALSPMEQVLRSPIALLGFVLILFLANQTTALTWSLGGEVVVNGFLKLDIPGWLHYSTIRVIAVLPALYCVWSSGAEGMYQLLIFTQVLVALQLPSSVIPLFRVAMSRSIMGAHKISQPVEL</sequence>
<name>A0A392PNU8_9FABA</name>
<evidence type="ECO:0000256" key="1">
    <source>
        <dbReference type="ARBA" id="ARBA00004141"/>
    </source>
</evidence>
<dbReference type="GO" id="GO:0005384">
    <property type="term" value="F:manganese ion transmembrane transporter activity"/>
    <property type="evidence" value="ECO:0007669"/>
    <property type="project" value="TreeGrafter"/>
</dbReference>
<dbReference type="PRINTS" id="PR00447">
    <property type="entry name" value="NATRESASSCMP"/>
</dbReference>
<feature type="transmembrane region" description="Helical" evidence="6">
    <location>
        <begin position="68"/>
        <end position="95"/>
    </location>
</feature>
<evidence type="ECO:0000256" key="4">
    <source>
        <dbReference type="ARBA" id="ARBA00022989"/>
    </source>
</evidence>
<keyword evidence="8" id="KW-1185">Reference proteome</keyword>
<dbReference type="Proteomes" id="UP000265520">
    <property type="component" value="Unassembled WGS sequence"/>
</dbReference>
<comment type="subcellular location">
    <subcellularLocation>
        <location evidence="1">Membrane</location>
        <topology evidence="1">Multi-pass membrane protein</topology>
    </subcellularLocation>
</comment>
<comment type="similarity">
    <text evidence="2">Belongs to the NRAMP (TC 2.A.55) family.</text>
</comment>
<keyword evidence="5 6" id="KW-0472">Membrane</keyword>
<feature type="transmembrane region" description="Helical" evidence="6">
    <location>
        <begin position="107"/>
        <end position="128"/>
    </location>
</feature>
<feature type="non-terminal residue" evidence="7">
    <location>
        <position position="176"/>
    </location>
</feature>
<comment type="caution">
    <text evidence="7">The sequence shown here is derived from an EMBL/GenBank/DDBJ whole genome shotgun (WGS) entry which is preliminary data.</text>
</comment>
<dbReference type="EMBL" id="LXQA010089579">
    <property type="protein sequence ID" value="MCI13783.1"/>
    <property type="molecule type" value="Genomic_DNA"/>
</dbReference>
<dbReference type="AlphaFoldDB" id="A0A392PNU8"/>
<feature type="transmembrane region" description="Helical" evidence="6">
    <location>
        <begin position="134"/>
        <end position="156"/>
    </location>
</feature>
<evidence type="ECO:0000313" key="7">
    <source>
        <dbReference type="EMBL" id="MCI13783.1"/>
    </source>
</evidence>
<evidence type="ECO:0000256" key="2">
    <source>
        <dbReference type="ARBA" id="ARBA00009965"/>
    </source>
</evidence>
<organism evidence="7 8">
    <name type="scientific">Trifolium medium</name>
    <dbReference type="NCBI Taxonomy" id="97028"/>
    <lineage>
        <taxon>Eukaryota</taxon>
        <taxon>Viridiplantae</taxon>
        <taxon>Streptophyta</taxon>
        <taxon>Embryophyta</taxon>
        <taxon>Tracheophyta</taxon>
        <taxon>Spermatophyta</taxon>
        <taxon>Magnoliopsida</taxon>
        <taxon>eudicotyledons</taxon>
        <taxon>Gunneridae</taxon>
        <taxon>Pentapetalae</taxon>
        <taxon>rosids</taxon>
        <taxon>fabids</taxon>
        <taxon>Fabales</taxon>
        <taxon>Fabaceae</taxon>
        <taxon>Papilionoideae</taxon>
        <taxon>50 kb inversion clade</taxon>
        <taxon>NPAAA clade</taxon>
        <taxon>Hologalegina</taxon>
        <taxon>IRL clade</taxon>
        <taxon>Trifolieae</taxon>
        <taxon>Trifolium</taxon>
    </lineage>
</organism>
<reference evidence="7 8" key="1">
    <citation type="journal article" date="2018" name="Front. Plant Sci.">
        <title>Red Clover (Trifolium pratense) and Zigzag Clover (T. medium) - A Picture of Genomic Similarities and Differences.</title>
        <authorList>
            <person name="Dluhosova J."/>
            <person name="Istvanek J."/>
            <person name="Nedelnik J."/>
            <person name="Repkova J."/>
        </authorList>
    </citation>
    <scope>NUCLEOTIDE SEQUENCE [LARGE SCALE GENOMIC DNA]</scope>
    <source>
        <strain evidence="8">cv. 10/8</strain>
        <tissue evidence="7">Leaf</tissue>
    </source>
</reference>
<protein>
    <submittedName>
        <fullName evidence="7">Ethylene-insensitive protein 2-like</fullName>
    </submittedName>
</protein>
<evidence type="ECO:0000256" key="3">
    <source>
        <dbReference type="ARBA" id="ARBA00022692"/>
    </source>
</evidence>
<evidence type="ECO:0000256" key="6">
    <source>
        <dbReference type="SAM" id="Phobius"/>
    </source>
</evidence>
<dbReference type="Pfam" id="PF01566">
    <property type="entry name" value="Nramp"/>
    <property type="match status" value="1"/>
</dbReference>
<feature type="transmembrane region" description="Helical" evidence="6">
    <location>
        <begin position="12"/>
        <end position="31"/>
    </location>
</feature>